<evidence type="ECO:0000256" key="9">
    <source>
        <dbReference type="ARBA" id="ARBA00023136"/>
    </source>
</evidence>
<dbReference type="AlphaFoldDB" id="A0A520KTN4"/>
<dbReference type="GO" id="GO:0006730">
    <property type="term" value="P:one-carbon metabolic process"/>
    <property type="evidence" value="ECO:0007669"/>
    <property type="project" value="UniProtKB-UniRule"/>
</dbReference>
<dbReference type="NCBIfam" id="TIGR01149">
    <property type="entry name" value="mtrG"/>
    <property type="match status" value="1"/>
</dbReference>
<keyword evidence="8" id="KW-0484">Methanogenesis</keyword>
<dbReference type="GO" id="GO:0005886">
    <property type="term" value="C:plasma membrane"/>
    <property type="evidence" value="ECO:0007669"/>
    <property type="project" value="UniProtKB-SubCell"/>
</dbReference>
<sequence>MDKEIEEKTSLGAPITLTPPEYKELLAKLDEIDEKIEFTAGELAQRLGDRIGFLIGIPYGLLIALLIFIFFFMG</sequence>
<evidence type="ECO:0000256" key="3">
    <source>
        <dbReference type="ARBA" id="ARBA00022603"/>
    </source>
</evidence>
<evidence type="ECO:0000256" key="4">
    <source>
        <dbReference type="ARBA" id="ARBA00022679"/>
    </source>
</evidence>
<reference evidence="11 12" key="1">
    <citation type="journal article" date="2019" name="Nat. Microbiol.">
        <title>Wide diversity of methane and short-chain alkane metabolisms in uncultured archaea.</title>
        <authorList>
            <person name="Borrel G."/>
            <person name="Adam P.S."/>
            <person name="McKay L.J."/>
            <person name="Chen L.X."/>
            <person name="Sierra-Garcia I.N."/>
            <person name="Sieber C.M."/>
            <person name="Letourneur Q."/>
            <person name="Ghozlane A."/>
            <person name="Andersen G.L."/>
            <person name="Li W.J."/>
            <person name="Hallam S.J."/>
            <person name="Muyzer G."/>
            <person name="de Oliveira V.M."/>
            <person name="Inskeep W.P."/>
            <person name="Banfield J.F."/>
            <person name="Gribaldo S."/>
        </authorList>
    </citation>
    <scope>NUCLEOTIDE SEQUENCE [LARGE SCALE GENOMIC DNA]</scope>
    <source>
        <strain evidence="11">NM1a</strain>
    </source>
</reference>
<keyword evidence="6 10" id="KW-1278">Translocase</keyword>
<feature type="transmembrane region" description="Helical" evidence="10">
    <location>
        <begin position="51"/>
        <end position="73"/>
    </location>
</feature>
<keyword evidence="2 10" id="KW-0554">One-carbon metabolism</keyword>
<dbReference type="GO" id="GO:0030269">
    <property type="term" value="F:tetrahydromethanopterin S-methyltransferase activity"/>
    <property type="evidence" value="ECO:0007669"/>
    <property type="project" value="UniProtKB-UniRule"/>
</dbReference>
<keyword evidence="3 10" id="KW-0489">Methyltransferase</keyword>
<evidence type="ECO:0000256" key="8">
    <source>
        <dbReference type="ARBA" id="ARBA00022994"/>
    </source>
</evidence>
<evidence type="ECO:0000256" key="2">
    <source>
        <dbReference type="ARBA" id="ARBA00022563"/>
    </source>
</evidence>
<keyword evidence="1 10" id="KW-1003">Cell membrane</keyword>
<evidence type="ECO:0000256" key="10">
    <source>
        <dbReference type="HAMAP-Rule" id="MF_01500"/>
    </source>
</evidence>
<evidence type="ECO:0000256" key="7">
    <source>
        <dbReference type="ARBA" id="ARBA00022989"/>
    </source>
</evidence>
<comment type="function">
    <text evidence="10">Part of a complex that catalyzes the formation of methyl-coenzyme M and tetrahydromethanopterin from coenzyme M and methyl-tetrahydromethanopterin. This is an energy-conserving, sodium-ion translocating step.</text>
</comment>
<gene>
    <name evidence="10 11" type="primary">mtrG</name>
    <name evidence="11" type="ORF">EF806_02465</name>
</gene>
<evidence type="ECO:0000256" key="5">
    <source>
        <dbReference type="ARBA" id="ARBA00022692"/>
    </source>
</evidence>
<comment type="subcellular location">
    <subcellularLocation>
        <location evidence="10">Cell membrane</location>
        <topology evidence="10">Single-pass membrane protein</topology>
    </subcellularLocation>
</comment>
<organism evidence="11 12">
    <name type="scientific">Methanoliparum thermophilum</name>
    <dbReference type="NCBI Taxonomy" id="2491083"/>
    <lineage>
        <taxon>Archaea</taxon>
        <taxon>Methanobacteriati</taxon>
        <taxon>Methanobacteriota</taxon>
        <taxon>Candidatus Methanoliparia</taxon>
        <taxon>Candidatus Methanoliparales</taxon>
        <taxon>Candidatus Methanoliparaceae</taxon>
        <taxon>Candidatus Methanoliparum</taxon>
    </lineage>
</organism>
<evidence type="ECO:0000256" key="6">
    <source>
        <dbReference type="ARBA" id="ARBA00022967"/>
    </source>
</evidence>
<keyword evidence="4 10" id="KW-0808">Transferase</keyword>
<dbReference type="InterPro" id="IPR005866">
    <property type="entry name" value="THM_MeTrfase_su_G"/>
</dbReference>
<protein>
    <recommendedName>
        <fullName evidence="10">Tetrahydromethanopterin S-methyltransferase subunit G</fullName>
        <ecNumber evidence="10">7.2.1.4</ecNumber>
    </recommendedName>
    <alternativeName>
        <fullName evidence="10">N5-methyltetrahydromethanopterin--coenzyme M methyltransferase subunit G</fullName>
    </alternativeName>
</protein>
<evidence type="ECO:0000313" key="11">
    <source>
        <dbReference type="EMBL" id="RZN64925.1"/>
    </source>
</evidence>
<name>A0A520KTN4_METT2</name>
<keyword evidence="7 10" id="KW-1133">Transmembrane helix</keyword>
<comment type="catalytic activity">
    <reaction evidence="10">
        <text>5-methyl-5,6,7,8-tetrahydromethanopterin + coenzyme M + 2 Na(+)(in) = 5,6,7,8-tetrahydromethanopterin + methyl-coenzyme M + 2 Na(+)(out)</text>
        <dbReference type="Rhea" id="RHEA:53492"/>
        <dbReference type="ChEBI" id="CHEBI:29101"/>
        <dbReference type="ChEBI" id="CHEBI:58103"/>
        <dbReference type="ChEBI" id="CHEBI:58116"/>
        <dbReference type="ChEBI" id="CHEBI:58286"/>
        <dbReference type="ChEBI" id="CHEBI:58319"/>
        <dbReference type="EC" id="7.2.1.4"/>
    </reaction>
</comment>
<keyword evidence="5 10" id="KW-0812">Transmembrane</keyword>
<dbReference type="HAMAP" id="MF_01500">
    <property type="entry name" value="MtrG"/>
    <property type="match status" value="1"/>
</dbReference>
<evidence type="ECO:0000256" key="1">
    <source>
        <dbReference type="ARBA" id="ARBA00022475"/>
    </source>
</evidence>
<accession>A0A520KTN4</accession>
<dbReference type="Pfam" id="PF04210">
    <property type="entry name" value="MtrG"/>
    <property type="match status" value="1"/>
</dbReference>
<comment type="caution">
    <text evidence="11">The sequence shown here is derived from an EMBL/GenBank/DDBJ whole genome shotgun (WGS) entry which is preliminary data.</text>
</comment>
<comment type="similarity">
    <text evidence="10">Belongs to the MtrG family.</text>
</comment>
<dbReference type="EMBL" id="RXIF01000004">
    <property type="protein sequence ID" value="RZN64925.1"/>
    <property type="molecule type" value="Genomic_DNA"/>
</dbReference>
<comment type="subunit">
    <text evidence="10">The complex is composed of 8 subunits; MtrA, MtrB, MtrC, MtrD, MtrE, MtrF, MtrG and MtrH.</text>
</comment>
<dbReference type="GO" id="GO:0032259">
    <property type="term" value="P:methylation"/>
    <property type="evidence" value="ECO:0007669"/>
    <property type="project" value="UniProtKB-KW"/>
</dbReference>
<dbReference type="EC" id="7.2.1.4" evidence="10"/>
<dbReference type="GO" id="GO:0015948">
    <property type="term" value="P:methanogenesis"/>
    <property type="evidence" value="ECO:0007669"/>
    <property type="project" value="UniProtKB-KW"/>
</dbReference>
<keyword evidence="9 10" id="KW-0472">Membrane</keyword>
<evidence type="ECO:0000313" key="12">
    <source>
        <dbReference type="Proteomes" id="UP000317158"/>
    </source>
</evidence>
<dbReference type="Proteomes" id="UP000317158">
    <property type="component" value="Unassembled WGS sequence"/>
</dbReference>
<proteinExistence type="inferred from homology"/>